<dbReference type="AlphaFoldDB" id="A0A384JHR2"/>
<evidence type="ECO:0000256" key="1">
    <source>
        <dbReference type="SAM" id="MobiDB-lite"/>
    </source>
</evidence>
<dbReference type="Proteomes" id="UP000001798">
    <property type="component" value="Chromosome 5"/>
</dbReference>
<keyword evidence="2" id="KW-1133">Transmembrane helix</keyword>
<evidence type="ECO:0000313" key="4">
    <source>
        <dbReference type="Proteomes" id="UP000001798"/>
    </source>
</evidence>
<reference evidence="3 4" key="3">
    <citation type="journal article" date="2017" name="Mol. Plant Pathol.">
        <title>A gapless genome sequence of the fungus Botrytis cinerea.</title>
        <authorList>
            <person name="Van Kan J.A."/>
            <person name="Stassen J.H."/>
            <person name="Mosbach A."/>
            <person name="Van Der Lee T.A."/>
            <person name="Faino L."/>
            <person name="Farmer A.D."/>
            <person name="Papasotiriou D.G."/>
            <person name="Zhou S."/>
            <person name="Seidl M.F."/>
            <person name="Cottam E."/>
            <person name="Edel D."/>
            <person name="Hahn M."/>
            <person name="Schwartz D.C."/>
            <person name="Dietrich R.A."/>
            <person name="Widdison S."/>
            <person name="Scalliet G."/>
        </authorList>
    </citation>
    <scope>NUCLEOTIDE SEQUENCE [LARGE SCALE GENOMIC DNA]</scope>
    <source>
        <strain evidence="3 4">B05.10</strain>
    </source>
</reference>
<sequence>MSGRGAWRPMNPKNITVRASVWIIGAIPFFTFSAMSIAGSATTTPGMQNVFIGQIAKVGTDGSKIGGLRFGYMGLCAYVGVEGSNGDTFKNTNGFQCIGKQYDQSPDEIAATLHVDANIVQLGQKLQNDISIFMPMVSLSLFLLGFLIDTGAWLLAGLGKPVGKVGMAAMPFLWAAVATSLGAAYTLTVSVNAINTVLGDTAVGCSANVQIEQGKTLEGLEWAAFAFAVLFAFGIYMVTRDTMYGFNIAPRARSRGRRMNDAYPDEYSEERSLSYERSRDDYN</sequence>
<dbReference type="EMBL" id="CP009809">
    <property type="protein sequence ID" value="ATZ49924.1"/>
    <property type="molecule type" value="Genomic_DNA"/>
</dbReference>
<feature type="region of interest" description="Disordered" evidence="1">
    <location>
        <begin position="259"/>
        <end position="283"/>
    </location>
</feature>
<dbReference type="InterPro" id="IPR033481">
    <property type="entry name" value="Dni1/Fig1"/>
</dbReference>
<feature type="transmembrane region" description="Helical" evidence="2">
    <location>
        <begin position="168"/>
        <end position="187"/>
    </location>
</feature>
<feature type="compositionally biased region" description="Basic and acidic residues" evidence="1">
    <location>
        <begin position="269"/>
        <end position="283"/>
    </location>
</feature>
<dbReference type="RefSeq" id="XP_001559951.1">
    <property type="nucleotide sequence ID" value="XM_001559901.2"/>
</dbReference>
<dbReference type="GO" id="GO:0016020">
    <property type="term" value="C:membrane"/>
    <property type="evidence" value="ECO:0007669"/>
    <property type="project" value="InterPro"/>
</dbReference>
<dbReference type="OMA" id="DISIFMP"/>
<keyword evidence="2" id="KW-0472">Membrane</keyword>
<evidence type="ECO:0000313" key="3">
    <source>
        <dbReference type="EMBL" id="ATZ49924.1"/>
    </source>
</evidence>
<organism evidence="3 4">
    <name type="scientific">Botryotinia fuckeliana (strain B05.10)</name>
    <name type="common">Noble rot fungus</name>
    <name type="synonym">Botrytis cinerea</name>
    <dbReference type="NCBI Taxonomy" id="332648"/>
    <lineage>
        <taxon>Eukaryota</taxon>
        <taxon>Fungi</taxon>
        <taxon>Dikarya</taxon>
        <taxon>Ascomycota</taxon>
        <taxon>Pezizomycotina</taxon>
        <taxon>Leotiomycetes</taxon>
        <taxon>Helotiales</taxon>
        <taxon>Sclerotiniaceae</taxon>
        <taxon>Botrytis</taxon>
    </lineage>
</organism>
<feature type="transmembrane region" description="Helical" evidence="2">
    <location>
        <begin position="132"/>
        <end position="156"/>
    </location>
</feature>
<dbReference type="Pfam" id="PF12351">
    <property type="entry name" value="Fig1"/>
    <property type="match status" value="1"/>
</dbReference>
<proteinExistence type="predicted"/>
<dbReference type="VEuPathDB" id="FungiDB:Bcin05g03210"/>
<feature type="transmembrane region" description="Helical" evidence="2">
    <location>
        <begin position="21"/>
        <end position="41"/>
    </location>
</feature>
<keyword evidence="2" id="KW-0812">Transmembrane</keyword>
<feature type="transmembrane region" description="Helical" evidence="2">
    <location>
        <begin position="222"/>
        <end position="239"/>
    </location>
</feature>
<accession>A0A384JHR2</accession>
<name>A0A384JHR2_BOTFB</name>
<reference evidence="3 4" key="2">
    <citation type="journal article" date="2012" name="Eukaryot. Cell">
        <title>Genome update of Botrytis cinerea strains B05.10 and T4.</title>
        <authorList>
            <person name="Staats M."/>
            <person name="van Kan J.A."/>
        </authorList>
    </citation>
    <scope>NUCLEOTIDE SEQUENCE [LARGE SCALE GENOMIC DNA]</scope>
    <source>
        <strain evidence="3 4">B05.10</strain>
    </source>
</reference>
<dbReference type="KEGG" id="bfu:BCIN_05g03210"/>
<evidence type="ECO:0000256" key="2">
    <source>
        <dbReference type="SAM" id="Phobius"/>
    </source>
</evidence>
<protein>
    <recommendedName>
        <fullName evidence="5">Sur7 protein</fullName>
    </recommendedName>
</protein>
<dbReference type="GeneID" id="5440582"/>
<gene>
    <name evidence="3" type="ORF">BCIN_05g03210</name>
</gene>
<keyword evidence="4" id="KW-1185">Reference proteome</keyword>
<evidence type="ECO:0008006" key="5">
    <source>
        <dbReference type="Google" id="ProtNLM"/>
    </source>
</evidence>
<reference evidence="3 4" key="1">
    <citation type="journal article" date="2011" name="PLoS Genet.">
        <title>Genomic analysis of the necrotrophic fungal pathogens Sclerotinia sclerotiorum and Botrytis cinerea.</title>
        <authorList>
            <person name="Amselem J."/>
            <person name="Cuomo C.A."/>
            <person name="van Kan J.A."/>
            <person name="Viaud M."/>
            <person name="Benito E.P."/>
            <person name="Couloux A."/>
            <person name="Coutinho P.M."/>
            <person name="de Vries R.P."/>
            <person name="Dyer P.S."/>
            <person name="Fillinger S."/>
            <person name="Fournier E."/>
            <person name="Gout L."/>
            <person name="Hahn M."/>
            <person name="Kohn L."/>
            <person name="Lapalu N."/>
            <person name="Plummer K.M."/>
            <person name="Pradier J.M."/>
            <person name="Quevillon E."/>
            <person name="Sharon A."/>
            <person name="Simon A."/>
            <person name="ten Have A."/>
            <person name="Tudzynski B."/>
            <person name="Tudzynski P."/>
            <person name="Wincker P."/>
            <person name="Andrew M."/>
            <person name="Anthouard V."/>
            <person name="Beever R.E."/>
            <person name="Beffa R."/>
            <person name="Benoit I."/>
            <person name="Bouzid O."/>
            <person name="Brault B."/>
            <person name="Chen Z."/>
            <person name="Choquer M."/>
            <person name="Collemare J."/>
            <person name="Cotton P."/>
            <person name="Danchin E.G."/>
            <person name="Da Silva C."/>
            <person name="Gautier A."/>
            <person name="Giraud C."/>
            <person name="Giraud T."/>
            <person name="Gonzalez C."/>
            <person name="Grossetete S."/>
            <person name="Guldener U."/>
            <person name="Henrissat B."/>
            <person name="Howlett B.J."/>
            <person name="Kodira C."/>
            <person name="Kretschmer M."/>
            <person name="Lappartient A."/>
            <person name="Leroch M."/>
            <person name="Levis C."/>
            <person name="Mauceli E."/>
            <person name="Neuveglise C."/>
            <person name="Oeser B."/>
            <person name="Pearson M."/>
            <person name="Poulain J."/>
            <person name="Poussereau N."/>
            <person name="Quesneville H."/>
            <person name="Rascle C."/>
            <person name="Schumacher J."/>
            <person name="Segurens B."/>
            <person name="Sexton A."/>
            <person name="Silva E."/>
            <person name="Sirven C."/>
            <person name="Soanes D.M."/>
            <person name="Talbot N.J."/>
            <person name="Templeton M."/>
            <person name="Yandava C."/>
            <person name="Yarden O."/>
            <person name="Zeng Q."/>
            <person name="Rollins J.A."/>
            <person name="Lebrun M.H."/>
            <person name="Dickman M."/>
        </authorList>
    </citation>
    <scope>NUCLEOTIDE SEQUENCE [LARGE SCALE GENOMIC DNA]</scope>
    <source>
        <strain evidence="3 4">B05.10</strain>
    </source>
</reference>
<dbReference type="OrthoDB" id="3524679at2759"/>